<evidence type="ECO:0000259" key="2">
    <source>
        <dbReference type="SMART" id="SM00382"/>
    </source>
</evidence>
<proteinExistence type="predicted"/>
<dbReference type="InterPro" id="IPR051396">
    <property type="entry name" value="Bact_Antivir_Def_Nuclease"/>
</dbReference>
<dbReference type="GO" id="GO:0016887">
    <property type="term" value="F:ATP hydrolysis activity"/>
    <property type="evidence" value="ECO:0007669"/>
    <property type="project" value="InterPro"/>
</dbReference>
<dbReference type="PANTHER" id="PTHR43581">
    <property type="entry name" value="ATP/GTP PHOSPHATASE"/>
    <property type="match status" value="1"/>
</dbReference>
<dbReference type="SMART" id="SM00382">
    <property type="entry name" value="AAA"/>
    <property type="match status" value="1"/>
</dbReference>
<keyword evidence="1" id="KW-0175">Coiled coil</keyword>
<dbReference type="Pfam" id="PF13304">
    <property type="entry name" value="AAA_21"/>
    <property type="match status" value="1"/>
</dbReference>
<reference evidence="3 4" key="1">
    <citation type="journal article" date="2018" name="Antonie Van Leeuwenhoek">
        <title>Larkinella terrae sp. nov., isolated from soil on Jeju Island, South Korea.</title>
        <authorList>
            <person name="Ten L.N."/>
            <person name="Jeon J."/>
            <person name="Park S.J."/>
            <person name="Park S."/>
            <person name="Lee S.Y."/>
            <person name="Kim M.K."/>
            <person name="Jung H.Y."/>
        </authorList>
    </citation>
    <scope>NUCLEOTIDE SEQUENCE [LARGE SCALE GENOMIC DNA]</scope>
    <source>
        <strain evidence="3 4">KCTC 52001</strain>
    </source>
</reference>
<organism evidence="3 4">
    <name type="scientific">Larkinella terrae</name>
    <dbReference type="NCBI Taxonomy" id="2025311"/>
    <lineage>
        <taxon>Bacteria</taxon>
        <taxon>Pseudomonadati</taxon>
        <taxon>Bacteroidota</taxon>
        <taxon>Cytophagia</taxon>
        <taxon>Cytophagales</taxon>
        <taxon>Spirosomataceae</taxon>
        <taxon>Larkinella</taxon>
    </lineage>
</organism>
<dbReference type="SUPFAM" id="SSF52540">
    <property type="entry name" value="P-loop containing nucleoside triphosphate hydrolases"/>
    <property type="match status" value="1"/>
</dbReference>
<feature type="domain" description="AAA+ ATPase" evidence="2">
    <location>
        <begin position="33"/>
        <end position="344"/>
    </location>
</feature>
<name>A0A7K0EKM5_9BACT</name>
<dbReference type="AlphaFoldDB" id="A0A7K0EKM5"/>
<feature type="coiled-coil region" evidence="1">
    <location>
        <begin position="370"/>
        <end position="397"/>
    </location>
</feature>
<dbReference type="GO" id="GO:0005524">
    <property type="term" value="F:ATP binding"/>
    <property type="evidence" value="ECO:0007669"/>
    <property type="project" value="InterPro"/>
</dbReference>
<dbReference type="Proteomes" id="UP000441754">
    <property type="component" value="Unassembled WGS sequence"/>
</dbReference>
<gene>
    <name evidence="3" type="ORF">GJJ30_13310</name>
</gene>
<protein>
    <submittedName>
        <fullName evidence="3">AAA family ATPase</fullName>
    </submittedName>
</protein>
<dbReference type="InterPro" id="IPR003593">
    <property type="entry name" value="AAA+_ATPase"/>
</dbReference>
<dbReference type="InterPro" id="IPR003959">
    <property type="entry name" value="ATPase_AAA_core"/>
</dbReference>
<dbReference type="PANTHER" id="PTHR43581:SF2">
    <property type="entry name" value="EXCINUCLEASE ATPASE SUBUNIT"/>
    <property type="match status" value="1"/>
</dbReference>
<evidence type="ECO:0000313" key="4">
    <source>
        <dbReference type="Proteomes" id="UP000441754"/>
    </source>
</evidence>
<dbReference type="OrthoDB" id="9805802at2"/>
<evidence type="ECO:0000256" key="1">
    <source>
        <dbReference type="SAM" id="Coils"/>
    </source>
</evidence>
<accession>A0A7K0EKM5</accession>
<sequence length="418" mass="48285">MIKPEEFPYIKSLHVNDCYAYKDFDIVLHDYQPFSHLILTGKNGSGKSTILRAIDNYILSWRGKTAFIGGETDPIKQIYQLESNIAHRASQQGNDDSTVKTWQKKLIEFKKINLGYTVRPNTFWPVHKSETIYSFLQAKREIPNKIEVNTVTKEADFTDKLLSNSTTESFIKEFKQYLVNQKVYQAFNQLNNDKDKIENSERFFIVLTDTFRKIFEDDTLELVFVQESFEFYIKLSDSRQLTFDTLSEGFSALLSILMDLFMRVDLIRKQVGDYSYNPCGIVLIDEPETHLHLELQYQVLPLLASLFPNIQFIAATHSPAVISSVKKATIFDLTTKVTETDDVAGKSYSELMVTHFGLENEYSNIADEIISQVNLALRELKEDKIKLRQKLEEILEVNGQYLSPTLRVELESMILQNV</sequence>
<keyword evidence="4" id="KW-1185">Reference proteome</keyword>
<dbReference type="Gene3D" id="3.40.50.300">
    <property type="entry name" value="P-loop containing nucleotide triphosphate hydrolases"/>
    <property type="match status" value="1"/>
</dbReference>
<dbReference type="EMBL" id="WJXZ01000007">
    <property type="protein sequence ID" value="MRS62272.1"/>
    <property type="molecule type" value="Genomic_DNA"/>
</dbReference>
<dbReference type="CDD" id="cd00267">
    <property type="entry name" value="ABC_ATPase"/>
    <property type="match status" value="1"/>
</dbReference>
<dbReference type="InterPro" id="IPR027417">
    <property type="entry name" value="P-loop_NTPase"/>
</dbReference>
<evidence type="ECO:0000313" key="3">
    <source>
        <dbReference type="EMBL" id="MRS62272.1"/>
    </source>
</evidence>
<comment type="caution">
    <text evidence="3">The sequence shown here is derived from an EMBL/GenBank/DDBJ whole genome shotgun (WGS) entry which is preliminary data.</text>
</comment>